<dbReference type="Pfam" id="PF02458">
    <property type="entry name" value="Transferase"/>
    <property type="match status" value="2"/>
</dbReference>
<proteinExistence type="inferred from homology"/>
<dbReference type="PANTHER" id="PTHR31623">
    <property type="entry name" value="F21J9.9"/>
    <property type="match status" value="1"/>
</dbReference>
<evidence type="ECO:0000256" key="2">
    <source>
        <dbReference type="ARBA" id="ARBA00011245"/>
    </source>
</evidence>
<protein>
    <recommendedName>
        <fullName evidence="9">BAHD acyltransferase</fullName>
    </recommendedName>
</protein>
<dbReference type="EMBL" id="JBJUIK010000007">
    <property type="protein sequence ID" value="KAL3523662.1"/>
    <property type="molecule type" value="Genomic_DNA"/>
</dbReference>
<evidence type="ECO:0008006" key="9">
    <source>
        <dbReference type="Google" id="ProtNLM"/>
    </source>
</evidence>
<comment type="similarity">
    <text evidence="1">Belongs to the plant acyltransferase family.</text>
</comment>
<evidence type="ECO:0000313" key="7">
    <source>
        <dbReference type="EMBL" id="KAL3523662.1"/>
    </source>
</evidence>
<evidence type="ECO:0000256" key="5">
    <source>
        <dbReference type="ARBA" id="ARBA00023315"/>
    </source>
</evidence>
<accession>A0ABD2ZW77</accession>
<dbReference type="Proteomes" id="UP001630127">
    <property type="component" value="Unassembled WGS sequence"/>
</dbReference>
<comment type="subunit">
    <text evidence="2">Monomer.</text>
</comment>
<dbReference type="PANTHER" id="PTHR31623:SF17">
    <property type="entry name" value="F21J9.9"/>
    <property type="match status" value="1"/>
</dbReference>
<feature type="region of interest" description="Disordered" evidence="6">
    <location>
        <begin position="504"/>
        <end position="536"/>
    </location>
</feature>
<dbReference type="GO" id="GO:0009820">
    <property type="term" value="P:alkaloid metabolic process"/>
    <property type="evidence" value="ECO:0007669"/>
    <property type="project" value="UniProtKB-KW"/>
</dbReference>
<dbReference type="InterPro" id="IPR023213">
    <property type="entry name" value="CAT-like_dom_sf"/>
</dbReference>
<comment type="caution">
    <text evidence="7">The sequence shown here is derived from an EMBL/GenBank/DDBJ whole genome shotgun (WGS) entry which is preliminary data.</text>
</comment>
<keyword evidence="5" id="KW-0012">Acyltransferase</keyword>
<dbReference type="Gene3D" id="3.30.559.10">
    <property type="entry name" value="Chloramphenicol acetyltransferase-like domain"/>
    <property type="match status" value="2"/>
</dbReference>
<reference evidence="7 8" key="1">
    <citation type="submission" date="2024-11" db="EMBL/GenBank/DDBJ databases">
        <title>A near-complete genome assembly of Cinchona calisaya.</title>
        <authorList>
            <person name="Lian D.C."/>
            <person name="Zhao X.W."/>
            <person name="Wei L."/>
        </authorList>
    </citation>
    <scope>NUCLEOTIDE SEQUENCE [LARGE SCALE GENOMIC DNA]</scope>
    <source>
        <tissue evidence="7">Nenye</tissue>
    </source>
</reference>
<keyword evidence="8" id="KW-1185">Reference proteome</keyword>
<evidence type="ECO:0000256" key="3">
    <source>
        <dbReference type="ARBA" id="ARBA00022589"/>
    </source>
</evidence>
<keyword evidence="4" id="KW-0808">Transferase</keyword>
<gene>
    <name evidence="7" type="ORF">ACH5RR_016496</name>
</gene>
<organism evidence="7 8">
    <name type="scientific">Cinchona calisaya</name>
    <dbReference type="NCBI Taxonomy" id="153742"/>
    <lineage>
        <taxon>Eukaryota</taxon>
        <taxon>Viridiplantae</taxon>
        <taxon>Streptophyta</taxon>
        <taxon>Embryophyta</taxon>
        <taxon>Tracheophyta</taxon>
        <taxon>Spermatophyta</taxon>
        <taxon>Magnoliopsida</taxon>
        <taxon>eudicotyledons</taxon>
        <taxon>Gunneridae</taxon>
        <taxon>Pentapetalae</taxon>
        <taxon>asterids</taxon>
        <taxon>lamiids</taxon>
        <taxon>Gentianales</taxon>
        <taxon>Rubiaceae</taxon>
        <taxon>Cinchonoideae</taxon>
        <taxon>Cinchoneae</taxon>
        <taxon>Cinchona</taxon>
    </lineage>
</organism>
<evidence type="ECO:0000313" key="8">
    <source>
        <dbReference type="Proteomes" id="UP001630127"/>
    </source>
</evidence>
<keyword evidence="3" id="KW-0017">Alkaloid metabolism</keyword>
<evidence type="ECO:0000256" key="1">
    <source>
        <dbReference type="ARBA" id="ARBA00009861"/>
    </source>
</evidence>
<dbReference type="GO" id="GO:0016746">
    <property type="term" value="F:acyltransferase activity"/>
    <property type="evidence" value="ECO:0007669"/>
    <property type="project" value="UniProtKB-KW"/>
</dbReference>
<evidence type="ECO:0000256" key="6">
    <source>
        <dbReference type="SAM" id="MobiDB-lite"/>
    </source>
</evidence>
<name>A0ABD2ZW77_9GENT</name>
<dbReference type="AlphaFoldDB" id="A0ABD2ZW77"/>
<evidence type="ECO:0000256" key="4">
    <source>
        <dbReference type="ARBA" id="ARBA00022679"/>
    </source>
</evidence>
<sequence>MEIEVLSRKLIKPSNPTLNHLRKLGLSLFDQLAPPMYARVIFYYSGGPDDNTAEKKAERCAQLEKSLSDALSFFPLLAGRFIEEDISVDCGNQGVEFAEAKVNGKLEDLITGGPRIELLDKLLLWDSPPPAKSITSPQLGIQINTFDCGGVAIGINMSHIIADAALIGAFVNTWATASRDGIGSLYSSSSSNFHYEIASLFPARISSGAKLPIPPVPKPSNLAKNEDKIVTKRFVLDQTVVKSIKESATKVKGGSILEIKASKVVVALALLWKAFIVIVPFLANKDKMDLLDLMFLIADAIRDASAKVAKASSNDDVSTILIESRRELTEKRDLTDGLDVYLCSSWCRFPLYEADFGWGKPFWLSLSTQPGQGIWLMDTKNGDGIEVWNKSACMDTNSHDQAKQENISNNTSVTENGNQSTKGYPMAEDTCMYSKPLPNEEARLFPPPISCLRVFDKGKPLVYSKLDKNTGRNSRKKIIVPRGTMSCLRHNGRLKMWFPRIAREEEQEQQQPDGEGDNPENDDSDSSQPRIQNTDIKRLFNLNSTVSNCN</sequence>
<feature type="compositionally biased region" description="Acidic residues" evidence="6">
    <location>
        <begin position="514"/>
        <end position="525"/>
    </location>
</feature>